<dbReference type="GO" id="GO:0006606">
    <property type="term" value="P:protein import into nucleus"/>
    <property type="evidence" value="ECO:0007669"/>
    <property type="project" value="UniProtKB-ARBA"/>
</dbReference>
<evidence type="ECO:0000313" key="5">
    <source>
        <dbReference type="Proteomes" id="UP001485043"/>
    </source>
</evidence>
<dbReference type="CDD" id="cd00780">
    <property type="entry name" value="NTF2"/>
    <property type="match status" value="1"/>
</dbReference>
<dbReference type="PANTHER" id="PTHR12612">
    <property type="entry name" value="NUCLEAR TRANSPORT FACTOR 2"/>
    <property type="match status" value="1"/>
</dbReference>
<keyword evidence="1 2" id="KW-0963">Cytoplasm</keyword>
<dbReference type="SUPFAM" id="SSF54427">
    <property type="entry name" value="NTF2-like"/>
    <property type="match status" value="1"/>
</dbReference>
<evidence type="ECO:0000256" key="1">
    <source>
        <dbReference type="ARBA" id="ARBA00022490"/>
    </source>
</evidence>
<comment type="caution">
    <text evidence="4">The sequence shown here is derived from an EMBL/GenBank/DDBJ whole genome shotgun (WGS) entry which is preliminary data.</text>
</comment>
<evidence type="ECO:0000313" key="4">
    <source>
        <dbReference type="EMBL" id="KAK9841087.1"/>
    </source>
</evidence>
<accession>A0AAW1S579</accession>
<proteinExistence type="predicted"/>
<dbReference type="GO" id="GO:0005635">
    <property type="term" value="C:nuclear envelope"/>
    <property type="evidence" value="ECO:0007669"/>
    <property type="project" value="UniProtKB-ARBA"/>
</dbReference>
<dbReference type="GO" id="GO:0051028">
    <property type="term" value="P:mRNA transport"/>
    <property type="evidence" value="ECO:0007669"/>
    <property type="project" value="UniProtKB-UniRule"/>
</dbReference>
<dbReference type="EMBL" id="JALJOV010001770">
    <property type="protein sequence ID" value="KAK9841087.1"/>
    <property type="molecule type" value="Genomic_DNA"/>
</dbReference>
<dbReference type="InterPro" id="IPR002075">
    <property type="entry name" value="NTF2_dom"/>
</dbReference>
<sequence>MADPKAVGKAFVDHYYNTFDTARSSLASLYSEQAMLTFEGSETQGQQAILQKLTSLPFQQCKHHVATLDVQPSPMQGGIMVFVTGQLLTEGESQPLKFSQIFHLVASGNSFALSNDLFRLNYG</sequence>
<organism evidence="4 5">
    <name type="scientific">Apatococcus fuscideae</name>
    <dbReference type="NCBI Taxonomy" id="2026836"/>
    <lineage>
        <taxon>Eukaryota</taxon>
        <taxon>Viridiplantae</taxon>
        <taxon>Chlorophyta</taxon>
        <taxon>core chlorophytes</taxon>
        <taxon>Trebouxiophyceae</taxon>
        <taxon>Chlorellales</taxon>
        <taxon>Chlorellaceae</taxon>
        <taxon>Apatococcus</taxon>
    </lineage>
</organism>
<dbReference type="AlphaFoldDB" id="A0AAW1S579"/>
<dbReference type="Pfam" id="PF02136">
    <property type="entry name" value="NTF2"/>
    <property type="match status" value="1"/>
</dbReference>
<dbReference type="Proteomes" id="UP001485043">
    <property type="component" value="Unassembled WGS sequence"/>
</dbReference>
<evidence type="ECO:0000256" key="2">
    <source>
        <dbReference type="RuleBase" id="RU369002"/>
    </source>
</evidence>
<gene>
    <name evidence="4" type="ORF">WJX84_001284</name>
</gene>
<dbReference type="PROSITE" id="PS50177">
    <property type="entry name" value="NTF2_DOMAIN"/>
    <property type="match status" value="1"/>
</dbReference>
<feature type="domain" description="NTF2" evidence="3">
    <location>
        <begin position="7"/>
        <end position="120"/>
    </location>
</feature>
<reference evidence="4 5" key="1">
    <citation type="journal article" date="2024" name="Nat. Commun.">
        <title>Phylogenomics reveals the evolutionary origins of lichenization in chlorophyte algae.</title>
        <authorList>
            <person name="Puginier C."/>
            <person name="Libourel C."/>
            <person name="Otte J."/>
            <person name="Skaloud P."/>
            <person name="Haon M."/>
            <person name="Grisel S."/>
            <person name="Petersen M."/>
            <person name="Berrin J.G."/>
            <person name="Delaux P.M."/>
            <person name="Dal Grande F."/>
            <person name="Keller J."/>
        </authorList>
    </citation>
    <scope>NUCLEOTIDE SEQUENCE [LARGE SCALE GENOMIC DNA]</scope>
    <source>
        <strain evidence="4 5">SAG 2523</strain>
    </source>
</reference>
<dbReference type="GO" id="GO:0005737">
    <property type="term" value="C:cytoplasm"/>
    <property type="evidence" value="ECO:0007669"/>
    <property type="project" value="UniProtKB-SubCell"/>
</dbReference>
<dbReference type="InterPro" id="IPR018222">
    <property type="entry name" value="Nuclear_transport_factor_2_euk"/>
</dbReference>
<evidence type="ECO:0000259" key="3">
    <source>
        <dbReference type="PROSITE" id="PS50177"/>
    </source>
</evidence>
<dbReference type="InterPro" id="IPR032710">
    <property type="entry name" value="NTF2-like_dom_sf"/>
</dbReference>
<keyword evidence="2" id="KW-0653">Protein transport</keyword>
<name>A0AAW1S579_9CHLO</name>
<dbReference type="Gene3D" id="3.10.450.50">
    <property type="match status" value="1"/>
</dbReference>
<comment type="function">
    <text evidence="2">Has a role in nuclear-cytoplasmic transport of proteins and mRNAs.</text>
</comment>
<comment type="subcellular location">
    <subcellularLocation>
        <location evidence="2">Cytoplasm</location>
    </subcellularLocation>
    <subcellularLocation>
        <location evidence="2">Nucleus</location>
    </subcellularLocation>
</comment>
<protein>
    <recommendedName>
        <fullName evidence="3">NTF2 domain-containing protein</fullName>
    </recommendedName>
</protein>
<keyword evidence="5" id="KW-1185">Reference proteome</keyword>
<dbReference type="FunFam" id="3.10.450.50:FF:000005">
    <property type="entry name" value="Nuclear transport factor 2"/>
    <property type="match status" value="1"/>
</dbReference>
<dbReference type="InterPro" id="IPR045875">
    <property type="entry name" value="NTF2"/>
</dbReference>
<keyword evidence="2" id="KW-0813">Transport</keyword>
<keyword evidence="2" id="KW-0539">Nucleus</keyword>